<name>A0A7X5BZ86_9BACT</name>
<dbReference type="Gene3D" id="3.10.590.10">
    <property type="entry name" value="ph1033 like domains"/>
    <property type="match status" value="1"/>
</dbReference>
<feature type="domain" description="EVE" evidence="2">
    <location>
        <begin position="5"/>
        <end position="135"/>
    </location>
</feature>
<evidence type="ECO:0000313" key="4">
    <source>
        <dbReference type="Proteomes" id="UP000537825"/>
    </source>
</evidence>
<feature type="compositionally biased region" description="Basic residues" evidence="1">
    <location>
        <begin position="148"/>
        <end position="164"/>
    </location>
</feature>
<gene>
    <name evidence="3" type="ORF">GTZ93_40560</name>
</gene>
<dbReference type="InterPro" id="IPR052181">
    <property type="entry name" value="5hmC_binding"/>
</dbReference>
<dbReference type="AlphaFoldDB" id="A0A7X5BZ86"/>
<dbReference type="Proteomes" id="UP000537825">
    <property type="component" value="Unassembled WGS sequence"/>
</dbReference>
<dbReference type="Pfam" id="PF01878">
    <property type="entry name" value="EVE"/>
    <property type="match status" value="1"/>
</dbReference>
<protein>
    <submittedName>
        <fullName evidence="3">EVE domain-containing protein</fullName>
    </submittedName>
</protein>
<dbReference type="InterPro" id="IPR015947">
    <property type="entry name" value="PUA-like_sf"/>
</dbReference>
<dbReference type="InterPro" id="IPR002740">
    <property type="entry name" value="EVE_domain"/>
</dbReference>
<dbReference type="PANTHER" id="PTHR14087">
    <property type="entry name" value="THYMOCYTE NUCLEAR PROTEIN 1"/>
    <property type="match status" value="1"/>
</dbReference>
<dbReference type="PANTHER" id="PTHR14087:SF7">
    <property type="entry name" value="THYMOCYTE NUCLEAR PROTEIN 1"/>
    <property type="match status" value="1"/>
</dbReference>
<dbReference type="EMBL" id="JAAAPK010000018">
    <property type="protein sequence ID" value="NBC46097.1"/>
    <property type="molecule type" value="Genomic_DNA"/>
</dbReference>
<comment type="caution">
    <text evidence="3">The sequence shown here is derived from an EMBL/GenBank/DDBJ whole genome shotgun (WGS) entry which is preliminary data.</text>
</comment>
<dbReference type="RefSeq" id="WP_161663341.1">
    <property type="nucleotide sequence ID" value="NZ_CBCSLE010000131.1"/>
</dbReference>
<proteinExistence type="predicted"/>
<evidence type="ECO:0000313" key="3">
    <source>
        <dbReference type="EMBL" id="NBC46097.1"/>
    </source>
</evidence>
<organism evidence="3 4">
    <name type="scientific">Corallococcus exiguus</name>
    <dbReference type="NCBI Taxonomy" id="83462"/>
    <lineage>
        <taxon>Bacteria</taxon>
        <taxon>Pseudomonadati</taxon>
        <taxon>Myxococcota</taxon>
        <taxon>Myxococcia</taxon>
        <taxon>Myxococcales</taxon>
        <taxon>Cystobacterineae</taxon>
        <taxon>Myxococcaceae</taxon>
        <taxon>Corallococcus</taxon>
    </lineage>
</organism>
<evidence type="ECO:0000259" key="2">
    <source>
        <dbReference type="Pfam" id="PF01878"/>
    </source>
</evidence>
<dbReference type="SUPFAM" id="SSF88697">
    <property type="entry name" value="PUA domain-like"/>
    <property type="match status" value="1"/>
</dbReference>
<dbReference type="InterPro" id="IPR047197">
    <property type="entry name" value="THYN1-like_EVE"/>
</dbReference>
<evidence type="ECO:0000256" key="1">
    <source>
        <dbReference type="SAM" id="MobiDB-lite"/>
    </source>
</evidence>
<sequence>MATPRYWLIKSEPSVYAYAKLEEDGRTEWTGVRSFEARNNIRAMTPGDLCLYYHSNEDKAVVGVACVLSKPGPDPTAPGEDWASVDVGPVVAFTTPVPLATIKATPALKDFPLITRSRLSVTPTPAEHFELVLKMGKTKLPTTAAAKPKPKPKPKPKAKPRARP</sequence>
<feature type="region of interest" description="Disordered" evidence="1">
    <location>
        <begin position="139"/>
        <end position="164"/>
    </location>
</feature>
<dbReference type="CDD" id="cd21133">
    <property type="entry name" value="EVE"/>
    <property type="match status" value="1"/>
</dbReference>
<keyword evidence="4" id="KW-1185">Reference proteome</keyword>
<accession>A0A7X5BZ86</accession>
<reference evidence="3 4" key="1">
    <citation type="submission" date="2020-01" db="EMBL/GenBank/DDBJ databases">
        <title>The draft genome sequence of Corallococcus exiguus DSM 14696.</title>
        <authorList>
            <person name="Zhang X."/>
            <person name="Zhu H."/>
        </authorList>
    </citation>
    <scope>NUCLEOTIDE SEQUENCE [LARGE SCALE GENOMIC DNA]</scope>
    <source>
        <strain evidence="3 4">DSM 14696</strain>
    </source>
</reference>